<comment type="subcellular location">
    <subcellularLocation>
        <location evidence="1">Cell inner membrane</location>
        <topology evidence="1">Multi-pass membrane protein</topology>
    </subcellularLocation>
    <subcellularLocation>
        <location evidence="9">Cell membrane</location>
        <topology evidence="9">Multi-pass membrane protein</topology>
    </subcellularLocation>
</comment>
<comment type="caution">
    <text evidence="11">The sequence shown here is derived from an EMBL/GenBank/DDBJ whole genome shotgun (WGS) entry which is preliminary data.</text>
</comment>
<keyword evidence="5 9" id="KW-0812">Transmembrane</keyword>
<organism evidence="11 12">
    <name type="scientific">Azomonas agilis</name>
    <dbReference type="NCBI Taxonomy" id="116849"/>
    <lineage>
        <taxon>Bacteria</taxon>
        <taxon>Pseudomonadati</taxon>
        <taxon>Pseudomonadota</taxon>
        <taxon>Gammaproteobacteria</taxon>
        <taxon>Pseudomonadales</taxon>
        <taxon>Pseudomonadaceae</taxon>
        <taxon>Azomonas</taxon>
    </lineage>
</organism>
<evidence type="ECO:0000256" key="5">
    <source>
        <dbReference type="ARBA" id="ARBA00022692"/>
    </source>
</evidence>
<proteinExistence type="inferred from homology"/>
<dbReference type="PROSITE" id="PS50928">
    <property type="entry name" value="ABC_TM1"/>
    <property type="match status" value="1"/>
</dbReference>
<evidence type="ECO:0000313" key="11">
    <source>
        <dbReference type="EMBL" id="TWH64334.1"/>
    </source>
</evidence>
<evidence type="ECO:0000256" key="1">
    <source>
        <dbReference type="ARBA" id="ARBA00004429"/>
    </source>
</evidence>
<comment type="similarity">
    <text evidence="2">Belongs to the binding-protein-dependent transport system permease family. HisMQ subfamily.</text>
</comment>
<reference evidence="11 12" key="1">
    <citation type="submission" date="2019-07" db="EMBL/GenBank/DDBJ databases">
        <title>Genomic Encyclopedia of Type Strains, Phase I: the one thousand microbial genomes (KMG-I) project.</title>
        <authorList>
            <person name="Kyrpides N."/>
        </authorList>
    </citation>
    <scope>NUCLEOTIDE SEQUENCE [LARGE SCALE GENOMIC DNA]</scope>
    <source>
        <strain evidence="11 12">DSM 375</strain>
    </source>
</reference>
<sequence>MNWDWEIFFQDPGGQHTTYLEWLMSAWGWTLSVSLLALLLALLMGFMIGTLRTLPKHPGWVLFGTGWTELFRNIPLLLQIFLWYHVIPALVPPLKELSGFVLVVLALGFFTSARISEQVYSGIRALPKGQFYAAQALGMTTWQSYRYVILPRAGRIILPPLVNEMMSIVKNSSVAFAVSVSELTLFALQVQEETARGVEVYLAVTGLYVVSALAINLLMGQIERRVQIPGLVLPGATGGGH</sequence>
<dbReference type="InterPro" id="IPR043429">
    <property type="entry name" value="ArtM/GltK/GlnP/TcyL/YhdX-like"/>
</dbReference>
<feature type="domain" description="ABC transmembrane type-1" evidence="10">
    <location>
        <begin position="27"/>
        <end position="219"/>
    </location>
</feature>
<evidence type="ECO:0000256" key="4">
    <source>
        <dbReference type="ARBA" id="ARBA00022475"/>
    </source>
</evidence>
<feature type="transmembrane region" description="Helical" evidence="9">
    <location>
        <begin position="200"/>
        <end position="219"/>
    </location>
</feature>
<dbReference type="OrthoDB" id="6534575at2"/>
<dbReference type="Pfam" id="PF00528">
    <property type="entry name" value="BPD_transp_1"/>
    <property type="match status" value="1"/>
</dbReference>
<dbReference type="InterPro" id="IPR035906">
    <property type="entry name" value="MetI-like_sf"/>
</dbReference>
<dbReference type="CDD" id="cd06261">
    <property type="entry name" value="TM_PBP2"/>
    <property type="match status" value="1"/>
</dbReference>
<dbReference type="GO" id="GO:0022857">
    <property type="term" value="F:transmembrane transporter activity"/>
    <property type="evidence" value="ECO:0007669"/>
    <property type="project" value="InterPro"/>
</dbReference>
<evidence type="ECO:0000256" key="7">
    <source>
        <dbReference type="ARBA" id="ARBA00022989"/>
    </source>
</evidence>
<dbReference type="NCBIfam" id="TIGR01726">
    <property type="entry name" value="HEQRo_perm_3TM"/>
    <property type="match status" value="1"/>
</dbReference>
<dbReference type="SUPFAM" id="SSF161098">
    <property type="entry name" value="MetI-like"/>
    <property type="match status" value="1"/>
</dbReference>
<dbReference type="EMBL" id="VLKG01000010">
    <property type="protein sequence ID" value="TWH64334.1"/>
    <property type="molecule type" value="Genomic_DNA"/>
</dbReference>
<feature type="transmembrane region" description="Helical" evidence="9">
    <location>
        <begin position="26"/>
        <end position="49"/>
    </location>
</feature>
<keyword evidence="8 9" id="KW-0472">Membrane</keyword>
<dbReference type="InterPro" id="IPR010065">
    <property type="entry name" value="AA_ABC_transptr_permease_3TM"/>
</dbReference>
<dbReference type="RefSeq" id="WP_144572335.1">
    <property type="nucleotide sequence ID" value="NZ_VLKG01000010.1"/>
</dbReference>
<evidence type="ECO:0000256" key="8">
    <source>
        <dbReference type="ARBA" id="ARBA00023136"/>
    </source>
</evidence>
<evidence type="ECO:0000256" key="6">
    <source>
        <dbReference type="ARBA" id="ARBA00022970"/>
    </source>
</evidence>
<keyword evidence="3 9" id="KW-0813">Transport</keyword>
<feature type="transmembrane region" description="Helical" evidence="9">
    <location>
        <begin position="70"/>
        <end position="91"/>
    </location>
</feature>
<dbReference type="InterPro" id="IPR000515">
    <property type="entry name" value="MetI-like"/>
</dbReference>
<evidence type="ECO:0000313" key="12">
    <source>
        <dbReference type="Proteomes" id="UP000319627"/>
    </source>
</evidence>
<evidence type="ECO:0000259" key="10">
    <source>
        <dbReference type="PROSITE" id="PS50928"/>
    </source>
</evidence>
<keyword evidence="6" id="KW-0029">Amino-acid transport</keyword>
<keyword evidence="12" id="KW-1185">Reference proteome</keyword>
<name>A0A562I0T6_9GAMM</name>
<dbReference type="GO" id="GO:0043190">
    <property type="term" value="C:ATP-binding cassette (ABC) transporter complex"/>
    <property type="evidence" value="ECO:0007669"/>
    <property type="project" value="InterPro"/>
</dbReference>
<feature type="transmembrane region" description="Helical" evidence="9">
    <location>
        <begin position="97"/>
        <end position="115"/>
    </location>
</feature>
<dbReference type="GO" id="GO:0006865">
    <property type="term" value="P:amino acid transport"/>
    <property type="evidence" value="ECO:0007669"/>
    <property type="project" value="UniProtKB-KW"/>
</dbReference>
<keyword evidence="7 9" id="KW-1133">Transmembrane helix</keyword>
<dbReference type="AlphaFoldDB" id="A0A562I0T6"/>
<dbReference type="Proteomes" id="UP000319627">
    <property type="component" value="Unassembled WGS sequence"/>
</dbReference>
<dbReference type="PANTHER" id="PTHR30614:SF42">
    <property type="entry name" value="GLUTAMATE_ASPARTATE IMPORT PERMEASE PROTEIN GLTJ"/>
    <property type="match status" value="1"/>
</dbReference>
<protein>
    <submittedName>
        <fullName evidence="11">Amino acid ABC transporter membrane protein 1, PAAT family (TC 3.A.1.3.-)</fullName>
    </submittedName>
</protein>
<evidence type="ECO:0000256" key="3">
    <source>
        <dbReference type="ARBA" id="ARBA00022448"/>
    </source>
</evidence>
<accession>A0A562I0T6</accession>
<dbReference type="Gene3D" id="1.10.3720.10">
    <property type="entry name" value="MetI-like"/>
    <property type="match status" value="1"/>
</dbReference>
<evidence type="ECO:0000256" key="9">
    <source>
        <dbReference type="RuleBase" id="RU363032"/>
    </source>
</evidence>
<dbReference type="PANTHER" id="PTHR30614">
    <property type="entry name" value="MEMBRANE COMPONENT OF AMINO ACID ABC TRANSPORTER"/>
    <property type="match status" value="1"/>
</dbReference>
<keyword evidence="4" id="KW-1003">Cell membrane</keyword>
<gene>
    <name evidence="11" type="ORF">LX59_02537</name>
</gene>
<evidence type="ECO:0000256" key="2">
    <source>
        <dbReference type="ARBA" id="ARBA00010072"/>
    </source>
</evidence>